<sequence length="470" mass="53389">MSKFYLVVGLFAAMFVGCSSSKKVSSITQEQLNQMDSDQAGKTIKQLLKSKNEEDYKKAVEYYNASKNKEQSREVIDIAVKKFPKGYYAARQESVALLAEKDPDLKVKAFNELREKFPDQNLDGAYFTMINFQIRQGNFDEAIAYQQEMEEGNQLKYISLEMISKAANLAKKDIGLDNLLKSEIAKLEKIKGESKTQLWNNDDQLIRNLKFNLAETYYINGKSQNAIMIIQELRNGSDDKTGALSLRYATMLAKCGSYEDALPVFENAVIEGRATEETKVFLERAYTALGRSNYQAYFDDLIVKMNESTVNHVKSIMINEPCPSFTLKDINGNEVTNEDLKGKTLVVDFWATWCGPCKASFPGMKAAADKYKNDEEVMFLFVHTFEKEKDPLTLAKNYLSENHYDFDLYMDYRNAETRRNEAATAFGIRSIPTKVVIDPKGNLRFKVSGFKSSKVSMVAELSAMIEMARD</sequence>
<comment type="caution">
    <text evidence="3">The sequence shown here is derived from an EMBL/GenBank/DDBJ whole genome shotgun (WGS) entry which is preliminary data.</text>
</comment>
<dbReference type="PANTHER" id="PTHR42852:SF17">
    <property type="entry name" value="THIOREDOXIN-LIKE PROTEIN HI_1115"/>
    <property type="match status" value="1"/>
</dbReference>
<dbReference type="PROSITE" id="PS51257">
    <property type="entry name" value="PROKAR_LIPOPROTEIN"/>
    <property type="match status" value="1"/>
</dbReference>
<reference evidence="3" key="2">
    <citation type="submission" date="2020-09" db="EMBL/GenBank/DDBJ databases">
        <authorList>
            <person name="Wu Z."/>
        </authorList>
    </citation>
    <scope>NUCLEOTIDE SEQUENCE</scope>
    <source>
        <strain evidence="3">SC17</strain>
    </source>
</reference>
<keyword evidence="1" id="KW-0676">Redox-active center</keyword>
<dbReference type="SUPFAM" id="SSF48452">
    <property type="entry name" value="TPR-like"/>
    <property type="match status" value="1"/>
</dbReference>
<evidence type="ECO:0000313" key="3">
    <source>
        <dbReference type="EMBL" id="MBD0834519.1"/>
    </source>
</evidence>
<dbReference type="PANTHER" id="PTHR42852">
    <property type="entry name" value="THIOL:DISULFIDE INTERCHANGE PROTEIN DSBE"/>
    <property type="match status" value="1"/>
</dbReference>
<evidence type="ECO:0000259" key="2">
    <source>
        <dbReference type="PROSITE" id="PS51352"/>
    </source>
</evidence>
<dbReference type="Proteomes" id="UP000602057">
    <property type="component" value="Unassembled WGS sequence"/>
</dbReference>
<dbReference type="GO" id="GO:0006950">
    <property type="term" value="P:response to stress"/>
    <property type="evidence" value="ECO:0007669"/>
    <property type="project" value="UniProtKB-ARBA"/>
</dbReference>
<protein>
    <submittedName>
        <fullName evidence="3">Redoxin domain-containing protein</fullName>
    </submittedName>
</protein>
<dbReference type="GO" id="GO:0016209">
    <property type="term" value="F:antioxidant activity"/>
    <property type="evidence" value="ECO:0007669"/>
    <property type="project" value="InterPro"/>
</dbReference>
<dbReference type="GO" id="GO:0016491">
    <property type="term" value="F:oxidoreductase activity"/>
    <property type="evidence" value="ECO:0007669"/>
    <property type="project" value="InterPro"/>
</dbReference>
<dbReference type="PROSITE" id="PS51352">
    <property type="entry name" value="THIOREDOXIN_2"/>
    <property type="match status" value="1"/>
</dbReference>
<dbReference type="RefSeq" id="WP_188214988.1">
    <property type="nucleotide sequence ID" value="NZ_BAABGH010000004.1"/>
</dbReference>
<organism evidence="3 4">
    <name type="scientific">Aestuariibaculum suncheonense</name>
    <dbReference type="NCBI Taxonomy" id="1028745"/>
    <lineage>
        <taxon>Bacteria</taxon>
        <taxon>Pseudomonadati</taxon>
        <taxon>Bacteroidota</taxon>
        <taxon>Flavobacteriia</taxon>
        <taxon>Flavobacteriales</taxon>
        <taxon>Flavobacteriaceae</taxon>
    </lineage>
</organism>
<keyword evidence="4" id="KW-1185">Reference proteome</keyword>
<dbReference type="AlphaFoldDB" id="A0A8J6QQ49"/>
<dbReference type="InterPro" id="IPR013766">
    <property type="entry name" value="Thioredoxin_domain"/>
</dbReference>
<name>A0A8J6QQ49_9FLAO</name>
<dbReference type="EMBL" id="JACVXC010000001">
    <property type="protein sequence ID" value="MBD0834519.1"/>
    <property type="molecule type" value="Genomic_DNA"/>
</dbReference>
<evidence type="ECO:0000313" key="4">
    <source>
        <dbReference type="Proteomes" id="UP000602057"/>
    </source>
</evidence>
<dbReference type="SUPFAM" id="SSF52833">
    <property type="entry name" value="Thioredoxin-like"/>
    <property type="match status" value="1"/>
</dbReference>
<dbReference type="InterPro" id="IPR036249">
    <property type="entry name" value="Thioredoxin-like_sf"/>
</dbReference>
<dbReference type="Gene3D" id="3.40.30.10">
    <property type="entry name" value="Glutaredoxin"/>
    <property type="match status" value="1"/>
</dbReference>
<dbReference type="Pfam" id="PF00578">
    <property type="entry name" value="AhpC-TSA"/>
    <property type="match status" value="1"/>
</dbReference>
<dbReference type="InterPro" id="IPR000866">
    <property type="entry name" value="AhpC/TSA"/>
</dbReference>
<gene>
    <name evidence="3" type="ORF">ICJ84_03615</name>
</gene>
<evidence type="ECO:0000256" key="1">
    <source>
        <dbReference type="ARBA" id="ARBA00023284"/>
    </source>
</evidence>
<dbReference type="InterPro" id="IPR017937">
    <property type="entry name" value="Thioredoxin_CS"/>
</dbReference>
<dbReference type="PROSITE" id="PS00194">
    <property type="entry name" value="THIOREDOXIN_1"/>
    <property type="match status" value="1"/>
</dbReference>
<dbReference type="Gene3D" id="1.25.40.10">
    <property type="entry name" value="Tetratricopeptide repeat domain"/>
    <property type="match status" value="1"/>
</dbReference>
<feature type="domain" description="Thioredoxin" evidence="2">
    <location>
        <begin position="316"/>
        <end position="470"/>
    </location>
</feature>
<dbReference type="CDD" id="cd02966">
    <property type="entry name" value="TlpA_like_family"/>
    <property type="match status" value="1"/>
</dbReference>
<accession>A0A8J6QQ49</accession>
<reference evidence="3" key="1">
    <citation type="journal article" date="2013" name="Int. J. Syst. Evol. Microbiol.">
        <title>Aestuariibaculum suncheonense gen. nov., sp. nov., a marine bacterium of the family Flavobacteriaceae isolated from a tidal flat and emended descriptions of the genera Gaetbulibacter and Tamlana.</title>
        <authorList>
            <person name="Jeong S.H."/>
            <person name="Park M.S."/>
            <person name="Jin H.M."/>
            <person name="Lee K."/>
            <person name="Park W."/>
            <person name="Jeon C.O."/>
        </authorList>
    </citation>
    <scope>NUCLEOTIDE SEQUENCE</scope>
    <source>
        <strain evidence="3">SC17</strain>
    </source>
</reference>
<dbReference type="InterPro" id="IPR011990">
    <property type="entry name" value="TPR-like_helical_dom_sf"/>
</dbReference>
<proteinExistence type="predicted"/>
<dbReference type="InterPro" id="IPR050553">
    <property type="entry name" value="Thioredoxin_ResA/DsbE_sf"/>
</dbReference>